<keyword evidence="5" id="KW-0472">Membrane</keyword>
<dbReference type="OMA" id="DPVNRTH"/>
<dbReference type="InterPro" id="IPR003961">
    <property type="entry name" value="FN3_dom"/>
</dbReference>
<keyword evidence="9" id="KW-1185">Reference proteome</keyword>
<dbReference type="Ensembl" id="ENSVURT00010032832.1">
    <property type="protein sequence ID" value="ENSVURP00010028820.1"/>
    <property type="gene ID" value="ENSVURG00010022062.1"/>
</dbReference>
<dbReference type="InterPro" id="IPR003598">
    <property type="entry name" value="Ig_sub2"/>
</dbReference>
<evidence type="ECO:0000256" key="4">
    <source>
        <dbReference type="ARBA" id="ARBA00023319"/>
    </source>
</evidence>
<dbReference type="Proteomes" id="UP000314987">
    <property type="component" value="Unassembled WGS sequence"/>
</dbReference>
<keyword evidence="5" id="KW-1133">Transmembrane helix</keyword>
<protein>
    <submittedName>
        <fullName evidence="8">V-set and immunoglobulin domain containing 10 like 2</fullName>
    </submittedName>
</protein>
<feature type="domain" description="Ig-like" evidence="6">
    <location>
        <begin position="213"/>
        <end position="295"/>
    </location>
</feature>
<feature type="transmembrane region" description="Helical" evidence="5">
    <location>
        <begin position="672"/>
        <end position="695"/>
    </location>
</feature>
<sequence>QPLPTLSAPSREVPIKGVQGDSLELACAPVPTPLVVFWSFTPPGSLAPQPIAVTNGAEVKVEPGALTLGTLSLRNSSLVLEGLHTAAQGRFLCQALYSAGGELHTAYSYIILSVLVPVSKPQVRLSSPSPVEGESLVVACVIREGTGPVSFAWQHQGPQGSRGALIERTEQLLHLEPVNRTHTGWYICSAQNEVNRLNSEGVYLDVIYGPDEPVIRVEPLSISEDRYWASEREEVTLSCLAPSNPPSRYVWLHDHTQVHSGPTYVIACARQAHAGHYTCLAHNSHLDTHTQATIQLTIFYPPQGQPTCAVFPGAGAVVLHCSWPGGLPEAQLQWEGPEGTSPSAPTNLTWTHPSTQLPNGSIFTCITQHPALARPVLCRITLWEPSSTPICSTKVTAEDQFIMLSCEWPGGQPSGSLTWYNKEEQLLGSSRSSPAIQLLKAHEGLAGKEFTCRGTHPLRNPDPECRLQLEAPRLVVDQPHVSVLEGREALLGCLLQGGSPPPQLHWLCPQQRPVDPNTPHYTLQQSGSWFSLILHDADPARHSGIYHCFAWNALGNASHSVLLEVQRYPAPPNVTISSLTYGRQRSEVRLQWATKGPGNLTGFMVQRRASSPGSGAGVWERAAGDIEPESRGRRLGGLDPGILYSFRVLALNHRTAGHPSEVKTPVDPPFNAYPAVLGAAGTGMVVATVASLLVFQYAVRHPETFPREAPISTITPGSPLEPNDTPVNVTITVTATP</sequence>
<dbReference type="SMART" id="SM00409">
    <property type="entry name" value="IG"/>
    <property type="match status" value="4"/>
</dbReference>
<keyword evidence="4" id="KW-0393">Immunoglobulin domain</keyword>
<feature type="domain" description="Ig-like" evidence="6">
    <location>
        <begin position="302"/>
        <end position="381"/>
    </location>
</feature>
<evidence type="ECO:0000256" key="3">
    <source>
        <dbReference type="ARBA" id="ARBA00023180"/>
    </source>
</evidence>
<feature type="domain" description="Ig-like" evidence="6">
    <location>
        <begin position="385"/>
        <end position="470"/>
    </location>
</feature>
<dbReference type="PROSITE" id="PS50853">
    <property type="entry name" value="FN3"/>
    <property type="match status" value="1"/>
</dbReference>
<reference evidence="8" key="3">
    <citation type="submission" date="2025-09" db="UniProtKB">
        <authorList>
            <consortium name="Ensembl"/>
        </authorList>
    </citation>
    <scope>IDENTIFICATION</scope>
</reference>
<dbReference type="SUPFAM" id="SSF48726">
    <property type="entry name" value="Immunoglobulin"/>
    <property type="match status" value="6"/>
</dbReference>
<dbReference type="InterPro" id="IPR052598">
    <property type="entry name" value="IgSF_CEA-related"/>
</dbReference>
<organism evidence="8 9">
    <name type="scientific">Vombatus ursinus</name>
    <name type="common">Common wombat</name>
    <dbReference type="NCBI Taxonomy" id="29139"/>
    <lineage>
        <taxon>Eukaryota</taxon>
        <taxon>Metazoa</taxon>
        <taxon>Chordata</taxon>
        <taxon>Craniata</taxon>
        <taxon>Vertebrata</taxon>
        <taxon>Euteleostomi</taxon>
        <taxon>Mammalia</taxon>
        <taxon>Metatheria</taxon>
        <taxon>Diprotodontia</taxon>
        <taxon>Vombatidae</taxon>
        <taxon>Vombatus</taxon>
    </lineage>
</organism>
<dbReference type="PROSITE" id="PS50835">
    <property type="entry name" value="IG_LIKE"/>
    <property type="match status" value="5"/>
</dbReference>
<dbReference type="PANTHER" id="PTHR44337:SF23">
    <property type="entry name" value="V-SET AND IMMUNOGLOBULIN DOMAIN CONTAINING 10 LIKE 2"/>
    <property type="match status" value="1"/>
</dbReference>
<dbReference type="SUPFAM" id="SSF49265">
    <property type="entry name" value="Fibronectin type III"/>
    <property type="match status" value="1"/>
</dbReference>
<dbReference type="STRING" id="29139.ENSVURP00010028820"/>
<keyword evidence="2" id="KW-1015">Disulfide bond</keyword>
<gene>
    <name evidence="8" type="primary">VSIG10L2</name>
</gene>
<evidence type="ECO:0000313" key="8">
    <source>
        <dbReference type="Ensembl" id="ENSVURP00010028820.1"/>
    </source>
</evidence>
<dbReference type="PANTHER" id="PTHR44337">
    <property type="entry name" value="CARCINOEMBRYONIC ANTIGEN-RELATED CELL ADHESION MOLECULE 8"/>
    <property type="match status" value="1"/>
</dbReference>
<dbReference type="Pfam" id="PF00041">
    <property type="entry name" value="fn3"/>
    <property type="match status" value="1"/>
</dbReference>
<dbReference type="InterPro" id="IPR036179">
    <property type="entry name" value="Ig-like_dom_sf"/>
</dbReference>
<dbReference type="AlphaFoldDB" id="A0A4X2M5L0"/>
<evidence type="ECO:0000259" key="6">
    <source>
        <dbReference type="PROSITE" id="PS50835"/>
    </source>
</evidence>
<dbReference type="Pfam" id="PF13895">
    <property type="entry name" value="Ig_2"/>
    <property type="match status" value="1"/>
</dbReference>
<evidence type="ECO:0000313" key="9">
    <source>
        <dbReference type="Proteomes" id="UP000314987"/>
    </source>
</evidence>
<dbReference type="SMART" id="SM00408">
    <property type="entry name" value="IGc2"/>
    <property type="match status" value="4"/>
</dbReference>
<feature type="domain" description="Fibronectin type-III" evidence="7">
    <location>
        <begin position="570"/>
        <end position="670"/>
    </location>
</feature>
<reference evidence="8" key="2">
    <citation type="submission" date="2025-08" db="UniProtKB">
        <authorList>
            <consortium name="Ensembl"/>
        </authorList>
    </citation>
    <scope>IDENTIFICATION</scope>
</reference>
<dbReference type="GeneTree" id="ENSGT00940000163088"/>
<accession>A0A4X2M5L0</accession>
<evidence type="ECO:0000256" key="1">
    <source>
        <dbReference type="ARBA" id="ARBA00022729"/>
    </source>
</evidence>
<evidence type="ECO:0000259" key="7">
    <source>
        <dbReference type="PROSITE" id="PS50853"/>
    </source>
</evidence>
<dbReference type="Gene3D" id="2.60.40.10">
    <property type="entry name" value="Immunoglobulins"/>
    <property type="match status" value="4"/>
</dbReference>
<dbReference type="InterPro" id="IPR003599">
    <property type="entry name" value="Ig_sub"/>
</dbReference>
<evidence type="ECO:0000256" key="5">
    <source>
        <dbReference type="SAM" id="Phobius"/>
    </source>
</evidence>
<name>A0A4X2M5L0_VOMUR</name>
<feature type="domain" description="Ig-like" evidence="6">
    <location>
        <begin position="121"/>
        <end position="205"/>
    </location>
</feature>
<dbReference type="InterPro" id="IPR013783">
    <property type="entry name" value="Ig-like_fold"/>
</dbReference>
<dbReference type="InterPro" id="IPR007110">
    <property type="entry name" value="Ig-like_dom"/>
</dbReference>
<dbReference type="CDD" id="cd00063">
    <property type="entry name" value="FN3"/>
    <property type="match status" value="1"/>
</dbReference>
<keyword evidence="3" id="KW-0325">Glycoprotein</keyword>
<keyword evidence="5" id="KW-0812">Transmembrane</keyword>
<evidence type="ECO:0000256" key="2">
    <source>
        <dbReference type="ARBA" id="ARBA00023157"/>
    </source>
</evidence>
<dbReference type="InterPro" id="IPR036116">
    <property type="entry name" value="FN3_sf"/>
</dbReference>
<reference evidence="9" key="1">
    <citation type="submission" date="2018-12" db="EMBL/GenBank/DDBJ databases">
        <authorList>
            <person name="Yazar S."/>
        </authorList>
    </citation>
    <scope>NUCLEOTIDE SEQUENCE [LARGE SCALE GENOMIC DNA]</scope>
</reference>
<keyword evidence="1" id="KW-0732">Signal</keyword>
<proteinExistence type="predicted"/>
<dbReference type="Pfam" id="PF13927">
    <property type="entry name" value="Ig_3"/>
    <property type="match status" value="2"/>
</dbReference>
<feature type="domain" description="Ig-like" evidence="6">
    <location>
        <begin position="472"/>
        <end position="564"/>
    </location>
</feature>